<dbReference type="Gene3D" id="3.40.50.300">
    <property type="entry name" value="P-loop containing nucleotide triphosphate hydrolases"/>
    <property type="match status" value="1"/>
</dbReference>
<dbReference type="RefSeq" id="WP_344674790.1">
    <property type="nucleotide sequence ID" value="NZ_BAAAZI010000009.1"/>
</dbReference>
<keyword evidence="4" id="KW-1278">Translocase</keyword>
<name>A0ABP7YVG2_9SPHI</name>
<evidence type="ECO:0000313" key="8">
    <source>
        <dbReference type="Proteomes" id="UP001500101"/>
    </source>
</evidence>
<dbReference type="InterPro" id="IPR003439">
    <property type="entry name" value="ABC_transporter-like_ATP-bd"/>
</dbReference>
<dbReference type="InterPro" id="IPR027417">
    <property type="entry name" value="P-loop_NTPase"/>
</dbReference>
<proteinExistence type="predicted"/>
<dbReference type="Proteomes" id="UP001500101">
    <property type="component" value="Unassembled WGS sequence"/>
</dbReference>
<dbReference type="SUPFAM" id="SSF52540">
    <property type="entry name" value="P-loop containing nucleoside triphosphate hydrolases"/>
    <property type="match status" value="1"/>
</dbReference>
<dbReference type="CDD" id="cd03214">
    <property type="entry name" value="ABC_Iron-Siderophores_B12_Hemin"/>
    <property type="match status" value="1"/>
</dbReference>
<dbReference type="GO" id="GO:0005524">
    <property type="term" value="F:ATP binding"/>
    <property type="evidence" value="ECO:0007669"/>
    <property type="project" value="UniProtKB-KW"/>
</dbReference>
<dbReference type="PANTHER" id="PTHR42794">
    <property type="entry name" value="HEMIN IMPORT ATP-BINDING PROTEIN HMUV"/>
    <property type="match status" value="1"/>
</dbReference>
<dbReference type="PANTHER" id="PTHR42794:SF1">
    <property type="entry name" value="HEMIN IMPORT ATP-BINDING PROTEIN HMUV"/>
    <property type="match status" value="1"/>
</dbReference>
<reference evidence="8" key="1">
    <citation type="journal article" date="2019" name="Int. J. Syst. Evol. Microbiol.">
        <title>The Global Catalogue of Microorganisms (GCM) 10K type strain sequencing project: providing services to taxonomists for standard genome sequencing and annotation.</title>
        <authorList>
            <consortium name="The Broad Institute Genomics Platform"/>
            <consortium name="The Broad Institute Genome Sequencing Center for Infectious Disease"/>
            <person name="Wu L."/>
            <person name="Ma J."/>
        </authorList>
    </citation>
    <scope>NUCLEOTIDE SEQUENCE [LARGE SCALE GENOMIC DNA]</scope>
    <source>
        <strain evidence="8">JCM 16704</strain>
    </source>
</reference>
<evidence type="ECO:0000256" key="4">
    <source>
        <dbReference type="ARBA" id="ARBA00022967"/>
    </source>
</evidence>
<dbReference type="NCBIfam" id="NF010068">
    <property type="entry name" value="PRK13548.1"/>
    <property type="match status" value="1"/>
</dbReference>
<gene>
    <name evidence="7" type="ORF">GCM10022216_22200</name>
</gene>
<dbReference type="PROSITE" id="PS50893">
    <property type="entry name" value="ABC_TRANSPORTER_2"/>
    <property type="match status" value="1"/>
</dbReference>
<evidence type="ECO:0000259" key="6">
    <source>
        <dbReference type="PROSITE" id="PS50893"/>
    </source>
</evidence>
<feature type="domain" description="ABC transporter" evidence="6">
    <location>
        <begin position="2"/>
        <end position="239"/>
    </location>
</feature>
<evidence type="ECO:0000256" key="5">
    <source>
        <dbReference type="ARBA" id="ARBA00037066"/>
    </source>
</evidence>
<dbReference type="Pfam" id="PF00005">
    <property type="entry name" value="ABC_tran"/>
    <property type="match status" value="1"/>
</dbReference>
<protein>
    <submittedName>
        <fullName evidence="7">Heme ABC transporter ATP-binding protein</fullName>
    </submittedName>
</protein>
<dbReference type="SMART" id="SM00382">
    <property type="entry name" value="AAA"/>
    <property type="match status" value="1"/>
</dbReference>
<keyword evidence="8" id="KW-1185">Reference proteome</keyword>
<keyword evidence="3 7" id="KW-0067">ATP-binding</keyword>
<evidence type="ECO:0000256" key="1">
    <source>
        <dbReference type="ARBA" id="ARBA00022448"/>
    </source>
</evidence>
<comment type="function">
    <text evidence="5">Part of the ABC transporter complex HmuTUV involved in hemin import. Responsible for energy coupling to the transport system.</text>
</comment>
<keyword evidence="1" id="KW-0813">Transport</keyword>
<organism evidence="7 8">
    <name type="scientific">Sphingobacterium kyonggiense</name>
    <dbReference type="NCBI Taxonomy" id="714075"/>
    <lineage>
        <taxon>Bacteria</taxon>
        <taxon>Pseudomonadati</taxon>
        <taxon>Bacteroidota</taxon>
        <taxon>Sphingobacteriia</taxon>
        <taxon>Sphingobacteriales</taxon>
        <taxon>Sphingobacteriaceae</taxon>
        <taxon>Sphingobacterium</taxon>
    </lineage>
</organism>
<evidence type="ECO:0000313" key="7">
    <source>
        <dbReference type="EMBL" id="GAA4141827.1"/>
    </source>
</evidence>
<dbReference type="EMBL" id="BAAAZI010000009">
    <property type="protein sequence ID" value="GAA4141827.1"/>
    <property type="molecule type" value="Genomic_DNA"/>
</dbReference>
<keyword evidence="2" id="KW-0547">Nucleotide-binding</keyword>
<accession>A0ABP7YVG2</accession>
<dbReference type="InterPro" id="IPR003593">
    <property type="entry name" value="AAA+_ATPase"/>
</dbReference>
<sequence>MIEVKGLNYKIQQNNILQNINFQASAYELLAIIGPNGAGKSSLLKLISKEISNQIGQVMIHGKELSGYKINELAKFRAVLPQNNSMSVNLRVNDIVMMGRYPHFDRNPSQLDQKIVDVYLEELGLQAYKERLIYTLSGGEQQRVHLARILAQIHNQKNAILLMDEPINGLDLQYQQIILEKARKMANAGMIVICILHDINLAAQYADNILLLEDGKIKKWGPPKEVLSEETIFSIYHTKVRRINDMNLGYPGILPKN</sequence>
<evidence type="ECO:0000256" key="3">
    <source>
        <dbReference type="ARBA" id="ARBA00022840"/>
    </source>
</evidence>
<evidence type="ECO:0000256" key="2">
    <source>
        <dbReference type="ARBA" id="ARBA00022741"/>
    </source>
</evidence>
<comment type="caution">
    <text evidence="7">The sequence shown here is derived from an EMBL/GenBank/DDBJ whole genome shotgun (WGS) entry which is preliminary data.</text>
</comment>